<evidence type="ECO:0008006" key="4">
    <source>
        <dbReference type="Google" id="ProtNLM"/>
    </source>
</evidence>
<dbReference type="EMBL" id="JAUIRO010000003">
    <property type="protein sequence ID" value="KAK0721868.1"/>
    <property type="molecule type" value="Genomic_DNA"/>
</dbReference>
<sequence>MDAVPLPGPGTPRRRKRRRLTCFGFGFCWMSNSACCITAGVICLVVLIAAIFSPTVILSSKPVPASSNSTATTVVTATVTQTPTTPPTVTVTGIATPTSPPTEAWALGGFDSLAGSIFYSDRSGNVAHIINNGHVWNNATPFTVGRGAAAGSPVQAIFDPHSQTHVVYISSSGELRGVTAPYTGHSYDTTSQTWYDNAVNVSGLVPAAVNGSFLHV</sequence>
<evidence type="ECO:0000313" key="2">
    <source>
        <dbReference type="EMBL" id="KAK0721868.1"/>
    </source>
</evidence>
<keyword evidence="3" id="KW-1185">Reference proteome</keyword>
<dbReference type="RefSeq" id="XP_060297792.1">
    <property type="nucleotide sequence ID" value="XM_060433709.1"/>
</dbReference>
<organism evidence="2 3">
    <name type="scientific">Lasiosphaeria miniovina</name>
    <dbReference type="NCBI Taxonomy" id="1954250"/>
    <lineage>
        <taxon>Eukaryota</taxon>
        <taxon>Fungi</taxon>
        <taxon>Dikarya</taxon>
        <taxon>Ascomycota</taxon>
        <taxon>Pezizomycotina</taxon>
        <taxon>Sordariomycetes</taxon>
        <taxon>Sordariomycetidae</taxon>
        <taxon>Sordariales</taxon>
        <taxon>Lasiosphaeriaceae</taxon>
        <taxon>Lasiosphaeria</taxon>
    </lineage>
</organism>
<name>A0AA40ATU4_9PEZI</name>
<evidence type="ECO:0000313" key="3">
    <source>
        <dbReference type="Proteomes" id="UP001172101"/>
    </source>
</evidence>
<dbReference type="Proteomes" id="UP001172101">
    <property type="component" value="Unassembled WGS sequence"/>
</dbReference>
<evidence type="ECO:0000256" key="1">
    <source>
        <dbReference type="SAM" id="Phobius"/>
    </source>
</evidence>
<keyword evidence="1" id="KW-0472">Membrane</keyword>
<keyword evidence="1" id="KW-0812">Transmembrane</keyword>
<proteinExistence type="predicted"/>
<accession>A0AA40ATU4</accession>
<dbReference type="SUPFAM" id="SSF89372">
    <property type="entry name" value="Fucose-specific lectin"/>
    <property type="match status" value="1"/>
</dbReference>
<dbReference type="AlphaFoldDB" id="A0AA40ATU4"/>
<keyword evidence="1" id="KW-1133">Transmembrane helix</keyword>
<dbReference type="GeneID" id="85316979"/>
<feature type="transmembrane region" description="Helical" evidence="1">
    <location>
        <begin position="23"/>
        <end position="52"/>
    </location>
</feature>
<reference evidence="2" key="1">
    <citation type="submission" date="2023-06" db="EMBL/GenBank/DDBJ databases">
        <title>Genome-scale phylogeny and comparative genomics of the fungal order Sordariales.</title>
        <authorList>
            <consortium name="Lawrence Berkeley National Laboratory"/>
            <person name="Hensen N."/>
            <person name="Bonometti L."/>
            <person name="Westerberg I."/>
            <person name="Brannstrom I.O."/>
            <person name="Guillou S."/>
            <person name="Cros-Aarteil S."/>
            <person name="Calhoun S."/>
            <person name="Haridas S."/>
            <person name="Kuo A."/>
            <person name="Mondo S."/>
            <person name="Pangilinan J."/>
            <person name="Riley R."/>
            <person name="LaButti K."/>
            <person name="Andreopoulos B."/>
            <person name="Lipzen A."/>
            <person name="Chen C."/>
            <person name="Yanf M."/>
            <person name="Daum C."/>
            <person name="Ng V."/>
            <person name="Clum A."/>
            <person name="Steindorff A."/>
            <person name="Ohm R."/>
            <person name="Martin F."/>
            <person name="Silar P."/>
            <person name="Natvig D."/>
            <person name="Lalanne C."/>
            <person name="Gautier V."/>
            <person name="Ament-velasquez S.L."/>
            <person name="Kruys A."/>
            <person name="Hutchinson M.I."/>
            <person name="Powell A.J."/>
            <person name="Barry K."/>
            <person name="Miller A.N."/>
            <person name="Grigoriev I.V."/>
            <person name="Debuchy R."/>
            <person name="Gladieux P."/>
            <person name="Thoren M.H."/>
            <person name="Johannesson H."/>
        </authorList>
    </citation>
    <scope>NUCLEOTIDE SEQUENCE</scope>
    <source>
        <strain evidence="2">SMH2392-1A</strain>
    </source>
</reference>
<protein>
    <recommendedName>
        <fullName evidence="4">Fucose-specific lectin</fullName>
    </recommendedName>
</protein>
<dbReference type="Gene3D" id="2.120.10.70">
    <property type="entry name" value="Fucose-specific lectin"/>
    <property type="match status" value="1"/>
</dbReference>
<comment type="caution">
    <text evidence="2">The sequence shown here is derived from an EMBL/GenBank/DDBJ whole genome shotgun (WGS) entry which is preliminary data.</text>
</comment>
<gene>
    <name evidence="2" type="ORF">B0T26DRAFT_194478</name>
</gene>